<dbReference type="Pfam" id="PF03457">
    <property type="entry name" value="HA"/>
    <property type="match status" value="1"/>
</dbReference>
<dbReference type="InterPro" id="IPR005114">
    <property type="entry name" value="Helicase_assoc"/>
</dbReference>
<reference evidence="3" key="1">
    <citation type="submission" date="2023-07" db="EMBL/GenBank/DDBJ databases">
        <title>Whole genome shotgun sequence of Streptomyces nojiriensis NBRC 13794.</title>
        <authorList>
            <person name="Komaki H."/>
            <person name="Tamura T."/>
        </authorList>
    </citation>
    <scope>NUCLEOTIDE SEQUENCE [LARGE SCALE GENOMIC DNA]</scope>
    <source>
        <strain evidence="3">NBRC 13794</strain>
    </source>
</reference>
<protein>
    <recommendedName>
        <fullName evidence="1">Helicase-associated domain-containing protein</fullName>
    </recommendedName>
</protein>
<dbReference type="Proteomes" id="UP000613974">
    <property type="component" value="Unassembled WGS sequence"/>
</dbReference>
<name>A0ABQ3SKI3_9ACTN</name>
<dbReference type="PANTHER" id="PTHR33418">
    <property type="entry name" value="HELICASE-ASSOCIATED"/>
    <property type="match status" value="1"/>
</dbReference>
<dbReference type="PANTHER" id="PTHR33418:SF1">
    <property type="entry name" value="HELICASE-ASSOCIATED DOMAIN-CONTAINING PROTEIN"/>
    <property type="match status" value="1"/>
</dbReference>
<evidence type="ECO:0000313" key="3">
    <source>
        <dbReference type="Proteomes" id="UP000613974"/>
    </source>
</evidence>
<sequence length="442" mass="50229">MVRTSAQELRLKAELSTVLALNLDRDTVRTDRVERVDMVADADGMRLVLEFDGSYYHESQVSQQKDGAKSERLRAADWTVVRIREAPLRPLNPVHDVVVGFLADPEVAAADVLDHLARLGLIDSLSAQRYRALGTPQASETARGWILAQLGEQALEIEYTAHRDAWDSMFQALAAYSAYEGHCYPQDGVTVDGRSLSRWTRKQRRLQRDGMLRTERAERLATIPTWSGKTAHEAGFWSRYHAYLLRAQSADPAVREHAMPGREATVWANNLRSRRQDLLAQEADLPEEQLAALEKVPGWSWDPYGQSHGAKVAVMRLFADETGRPVSSIQQREEWNGHPVGVWLNSWRTRRDAMAADRQAELEELPGWTWNQRGDQWEAMLRQLARFGEDHGHVHPSLTRGSEQEKALARWKRNQKHRLKGRQDAPSEALRALLAQHGEDLP</sequence>
<evidence type="ECO:0000259" key="1">
    <source>
        <dbReference type="Pfam" id="PF03457"/>
    </source>
</evidence>
<evidence type="ECO:0000313" key="2">
    <source>
        <dbReference type="EMBL" id="GHI68641.1"/>
    </source>
</evidence>
<dbReference type="Gene3D" id="6.10.140.530">
    <property type="match status" value="2"/>
</dbReference>
<comment type="caution">
    <text evidence="2">The sequence shown here is derived from an EMBL/GenBank/DDBJ whole genome shotgun (WGS) entry which is preliminary data.</text>
</comment>
<proteinExistence type="predicted"/>
<feature type="domain" description="Helicase-associated" evidence="1">
    <location>
        <begin position="162"/>
        <end position="223"/>
    </location>
</feature>
<keyword evidence="3" id="KW-1185">Reference proteome</keyword>
<accession>A0ABQ3SKI3</accession>
<dbReference type="Gene3D" id="3.40.960.10">
    <property type="entry name" value="VSR Endonuclease"/>
    <property type="match status" value="1"/>
</dbReference>
<gene>
    <name evidence="2" type="ORF">Snoj_25590</name>
</gene>
<organism evidence="2 3">
    <name type="scientific">Streptomyces nojiriensis</name>
    <dbReference type="NCBI Taxonomy" id="66374"/>
    <lineage>
        <taxon>Bacteria</taxon>
        <taxon>Bacillati</taxon>
        <taxon>Actinomycetota</taxon>
        <taxon>Actinomycetes</taxon>
        <taxon>Kitasatosporales</taxon>
        <taxon>Streptomycetaceae</taxon>
        <taxon>Streptomyces</taxon>
    </lineage>
</organism>
<dbReference type="EMBL" id="BNEC01000003">
    <property type="protein sequence ID" value="GHI68641.1"/>
    <property type="molecule type" value="Genomic_DNA"/>
</dbReference>